<gene>
    <name evidence="4" type="ORF">JOC48_000304</name>
</gene>
<dbReference type="Pfam" id="PF14559">
    <property type="entry name" value="TPR_19"/>
    <property type="match status" value="2"/>
</dbReference>
<dbReference type="PROSITE" id="PS50005">
    <property type="entry name" value="TPR"/>
    <property type="match status" value="2"/>
</dbReference>
<keyword evidence="5" id="KW-1185">Reference proteome</keyword>
<dbReference type="SMART" id="SM00028">
    <property type="entry name" value="TPR"/>
    <property type="match status" value="9"/>
</dbReference>
<sequence>MEEIHQAIKLMEQERTEEAIDTLESFLPQANEEEKFTIAELYMQWGMLEEAKFILIELSQQHPNEAELKIMLAEIYIDLEDDEAAMNILNRFSPNDEGYLEVLIQLADLYQAQGLYEVAEQKLLEAKNMDPMEYLIDFALGELAFSNGEYQKSIPYYEKVLLDRPQIADVDVSIRLAEAYASTGDFEQALEFYQESGHDDADILFRYGFIAFKGDRLDISIKVWEQLIENDPYYHSVYYFLAQAYDNEGMVNEAYETAKKGLNYDDFNKELYYLTGVLAHRLGNQEESFQLIKKAVSIDPGYLEAVLFLIENYKQAQNDQAIIELLTHLIELGEEDGYYKWELAKAYKETESFNDALNMYSDAYNNFKEDSDFLKEYGHFLVEEGRIEEAIKILSQYLHLEPADNEIEEFISRLKQNDDWM</sequence>
<name>A0ABS2MVW4_9BACI</name>
<feature type="repeat" description="TPR" evidence="3">
    <location>
        <begin position="371"/>
        <end position="404"/>
    </location>
</feature>
<dbReference type="PANTHER" id="PTHR45586:SF1">
    <property type="entry name" value="LIPOPOLYSACCHARIDE ASSEMBLY PROTEIN B"/>
    <property type="match status" value="1"/>
</dbReference>
<proteinExistence type="predicted"/>
<evidence type="ECO:0000313" key="5">
    <source>
        <dbReference type="Proteomes" id="UP001296943"/>
    </source>
</evidence>
<dbReference type="EMBL" id="JAFBDR010000001">
    <property type="protein sequence ID" value="MBM7569835.1"/>
    <property type="molecule type" value="Genomic_DNA"/>
</dbReference>
<dbReference type="Pfam" id="PF25058">
    <property type="entry name" value="ARM_TT21"/>
    <property type="match status" value="1"/>
</dbReference>
<dbReference type="InterPro" id="IPR051012">
    <property type="entry name" value="CellSynth/LPSAsmb/PSIAsmb"/>
</dbReference>
<dbReference type="Proteomes" id="UP001296943">
    <property type="component" value="Unassembled WGS sequence"/>
</dbReference>
<dbReference type="PANTHER" id="PTHR45586">
    <property type="entry name" value="TPR REPEAT-CONTAINING PROTEIN PA4667"/>
    <property type="match status" value="1"/>
</dbReference>
<keyword evidence="1" id="KW-0677">Repeat</keyword>
<dbReference type="Pfam" id="PF13181">
    <property type="entry name" value="TPR_8"/>
    <property type="match status" value="2"/>
</dbReference>
<dbReference type="InterPro" id="IPR019734">
    <property type="entry name" value="TPR_rpt"/>
</dbReference>
<dbReference type="InterPro" id="IPR011990">
    <property type="entry name" value="TPR-like_helical_dom_sf"/>
</dbReference>
<protein>
    <submittedName>
        <fullName evidence="4">Tetratricopeptide (TPR) repeat protein</fullName>
    </submittedName>
</protein>
<feature type="repeat" description="TPR" evidence="3">
    <location>
        <begin position="269"/>
        <end position="302"/>
    </location>
</feature>
<evidence type="ECO:0000256" key="3">
    <source>
        <dbReference type="PROSITE-ProRule" id="PRU00339"/>
    </source>
</evidence>
<keyword evidence="2 3" id="KW-0802">TPR repeat</keyword>
<evidence type="ECO:0000313" key="4">
    <source>
        <dbReference type="EMBL" id="MBM7569835.1"/>
    </source>
</evidence>
<evidence type="ECO:0000256" key="2">
    <source>
        <dbReference type="ARBA" id="ARBA00022803"/>
    </source>
</evidence>
<comment type="caution">
    <text evidence="4">The sequence shown here is derived from an EMBL/GenBank/DDBJ whole genome shotgun (WGS) entry which is preliminary data.</text>
</comment>
<dbReference type="SUPFAM" id="SSF48452">
    <property type="entry name" value="TPR-like"/>
    <property type="match status" value="2"/>
</dbReference>
<organism evidence="4 5">
    <name type="scientific">Aquibacillus albus</name>
    <dbReference type="NCBI Taxonomy" id="1168171"/>
    <lineage>
        <taxon>Bacteria</taxon>
        <taxon>Bacillati</taxon>
        <taxon>Bacillota</taxon>
        <taxon>Bacilli</taxon>
        <taxon>Bacillales</taxon>
        <taxon>Bacillaceae</taxon>
        <taxon>Aquibacillus</taxon>
    </lineage>
</organism>
<reference evidence="4 5" key="1">
    <citation type="submission" date="2021-01" db="EMBL/GenBank/DDBJ databases">
        <title>Genomic Encyclopedia of Type Strains, Phase IV (KMG-IV): sequencing the most valuable type-strain genomes for metagenomic binning, comparative biology and taxonomic classification.</title>
        <authorList>
            <person name="Goeker M."/>
        </authorList>
    </citation>
    <scope>NUCLEOTIDE SEQUENCE [LARGE SCALE GENOMIC DNA]</scope>
    <source>
        <strain evidence="4 5">DSM 23711</strain>
    </source>
</reference>
<dbReference type="RefSeq" id="WP_204497280.1">
    <property type="nucleotide sequence ID" value="NZ_JAFBDR010000001.1"/>
</dbReference>
<accession>A0ABS2MVW4</accession>
<dbReference type="Gene3D" id="1.25.40.10">
    <property type="entry name" value="Tetratricopeptide repeat domain"/>
    <property type="match status" value="2"/>
</dbReference>
<evidence type="ECO:0000256" key="1">
    <source>
        <dbReference type="ARBA" id="ARBA00022737"/>
    </source>
</evidence>